<dbReference type="Gene3D" id="3.40.50.300">
    <property type="entry name" value="P-loop containing nucleotide triphosphate hydrolases"/>
    <property type="match status" value="1"/>
</dbReference>
<keyword evidence="8" id="KW-0311">Gluconate utilization</keyword>
<comment type="pathway">
    <text evidence="1">Carbohydrate acid metabolism.</text>
</comment>
<evidence type="ECO:0000313" key="12">
    <source>
        <dbReference type="EMBL" id="CAA9350230.1"/>
    </source>
</evidence>
<keyword evidence="7 10" id="KW-0067">ATP-binding</keyword>
<dbReference type="GO" id="GO:0019521">
    <property type="term" value="P:D-gluconate metabolic process"/>
    <property type="evidence" value="ECO:0007669"/>
    <property type="project" value="UniProtKB-KW"/>
</dbReference>
<keyword evidence="4 10" id="KW-0808">Transferase</keyword>
<keyword evidence="6 10" id="KW-0418">Kinase</keyword>
<evidence type="ECO:0000256" key="11">
    <source>
        <dbReference type="SAM" id="MobiDB-lite"/>
    </source>
</evidence>
<dbReference type="GO" id="GO:0046316">
    <property type="term" value="F:gluconokinase activity"/>
    <property type="evidence" value="ECO:0007669"/>
    <property type="project" value="UniProtKB-EC"/>
</dbReference>
<dbReference type="GO" id="GO:0005737">
    <property type="term" value="C:cytoplasm"/>
    <property type="evidence" value="ECO:0007669"/>
    <property type="project" value="TreeGrafter"/>
</dbReference>
<evidence type="ECO:0000256" key="4">
    <source>
        <dbReference type="ARBA" id="ARBA00022679"/>
    </source>
</evidence>
<dbReference type="PANTHER" id="PTHR43442:SF3">
    <property type="entry name" value="GLUCONOKINASE-RELATED"/>
    <property type="match status" value="1"/>
</dbReference>
<evidence type="ECO:0000256" key="2">
    <source>
        <dbReference type="ARBA" id="ARBA00008420"/>
    </source>
</evidence>
<dbReference type="InterPro" id="IPR027417">
    <property type="entry name" value="P-loop_NTPase"/>
</dbReference>
<comment type="catalytic activity">
    <reaction evidence="9 10">
        <text>D-gluconate + ATP = 6-phospho-D-gluconate + ADP + H(+)</text>
        <dbReference type="Rhea" id="RHEA:19433"/>
        <dbReference type="ChEBI" id="CHEBI:15378"/>
        <dbReference type="ChEBI" id="CHEBI:18391"/>
        <dbReference type="ChEBI" id="CHEBI:30616"/>
        <dbReference type="ChEBI" id="CHEBI:58759"/>
        <dbReference type="ChEBI" id="CHEBI:456216"/>
        <dbReference type="EC" id="2.7.1.12"/>
    </reaction>
</comment>
<proteinExistence type="inferred from homology"/>
<dbReference type="Pfam" id="PF13671">
    <property type="entry name" value="AAA_33"/>
    <property type="match status" value="1"/>
</dbReference>
<evidence type="ECO:0000256" key="5">
    <source>
        <dbReference type="ARBA" id="ARBA00022741"/>
    </source>
</evidence>
<comment type="similarity">
    <text evidence="2 10">Belongs to the gluconokinase GntK/GntV family.</text>
</comment>
<protein>
    <recommendedName>
        <fullName evidence="3 10">Gluconokinase</fullName>
        <ecNumber evidence="3 10">2.7.1.12</ecNumber>
    </recommendedName>
</protein>
<dbReference type="FunFam" id="3.40.50.300:FF:000522">
    <property type="entry name" value="Gluconokinase"/>
    <property type="match status" value="1"/>
</dbReference>
<evidence type="ECO:0000256" key="6">
    <source>
        <dbReference type="ARBA" id="ARBA00022777"/>
    </source>
</evidence>
<dbReference type="GO" id="GO:0005524">
    <property type="term" value="F:ATP binding"/>
    <property type="evidence" value="ECO:0007669"/>
    <property type="project" value="UniProtKB-KW"/>
</dbReference>
<dbReference type="EC" id="2.7.1.12" evidence="3 10"/>
<dbReference type="InterPro" id="IPR006001">
    <property type="entry name" value="Therm_gnt_kin"/>
</dbReference>
<dbReference type="SUPFAM" id="SSF52540">
    <property type="entry name" value="P-loop containing nucleoside triphosphate hydrolases"/>
    <property type="match status" value="1"/>
</dbReference>
<keyword evidence="5 10" id="KW-0547">Nucleotide-binding</keyword>
<accession>A0A6J4M5C1</accession>
<dbReference type="NCBIfam" id="TIGR01313">
    <property type="entry name" value="therm_gnt_kin"/>
    <property type="match status" value="1"/>
</dbReference>
<evidence type="ECO:0000256" key="1">
    <source>
        <dbReference type="ARBA" id="ARBA00004761"/>
    </source>
</evidence>
<sequence>MVEPAPAPTSRKGPDVTTAPSDRTEGAGRPLVVVMGVSGSGKTTVGVPLAARLEVEYGEADDFHPQRNIDKMAAGDALDDEDREPWLQAIGRWLAERTDDGAVVTCSALARRYRDTLRSAAPEAVFLHLAVDGEVLKQRMAERQGHFMPASLLESQLAALEPLEPDESGLTVDADAPVDALLDSFDRWWDDGRPTAATAAVRPS</sequence>
<dbReference type="AlphaFoldDB" id="A0A6J4M5C1"/>
<name>A0A6J4M5C1_9ACTN</name>
<dbReference type="EMBL" id="CADCUI010000037">
    <property type="protein sequence ID" value="CAA9350230.1"/>
    <property type="molecule type" value="Genomic_DNA"/>
</dbReference>
<feature type="region of interest" description="Disordered" evidence="11">
    <location>
        <begin position="1"/>
        <end position="30"/>
    </location>
</feature>
<evidence type="ECO:0000256" key="7">
    <source>
        <dbReference type="ARBA" id="ARBA00022840"/>
    </source>
</evidence>
<dbReference type="CDD" id="cd02021">
    <property type="entry name" value="GntK"/>
    <property type="match status" value="1"/>
</dbReference>
<reference evidence="12" key="1">
    <citation type="submission" date="2020-02" db="EMBL/GenBank/DDBJ databases">
        <authorList>
            <person name="Meier V. D."/>
        </authorList>
    </citation>
    <scope>NUCLEOTIDE SEQUENCE</scope>
    <source>
        <strain evidence="12">AVDCRST_MAG34</strain>
    </source>
</reference>
<organism evidence="12">
    <name type="scientific">uncultured Nocardioidaceae bacterium</name>
    <dbReference type="NCBI Taxonomy" id="253824"/>
    <lineage>
        <taxon>Bacteria</taxon>
        <taxon>Bacillati</taxon>
        <taxon>Actinomycetota</taxon>
        <taxon>Actinomycetes</taxon>
        <taxon>Propionibacteriales</taxon>
        <taxon>Nocardioidaceae</taxon>
        <taxon>environmental samples</taxon>
    </lineage>
</organism>
<evidence type="ECO:0000256" key="3">
    <source>
        <dbReference type="ARBA" id="ARBA00012054"/>
    </source>
</evidence>
<gene>
    <name evidence="12" type="ORF">AVDCRST_MAG34-1713</name>
</gene>
<evidence type="ECO:0000256" key="9">
    <source>
        <dbReference type="ARBA" id="ARBA00048090"/>
    </source>
</evidence>
<evidence type="ECO:0000256" key="8">
    <source>
        <dbReference type="ARBA" id="ARBA00023064"/>
    </source>
</evidence>
<evidence type="ECO:0000256" key="10">
    <source>
        <dbReference type="RuleBase" id="RU363066"/>
    </source>
</evidence>
<dbReference type="PANTHER" id="PTHR43442">
    <property type="entry name" value="GLUCONOKINASE-RELATED"/>
    <property type="match status" value="1"/>
</dbReference>